<reference evidence="1 2" key="1">
    <citation type="submission" date="2017-03" db="EMBL/GenBank/DDBJ databases">
        <title>WGS assembly of Porphyra umbilicalis.</title>
        <authorList>
            <person name="Brawley S.H."/>
            <person name="Blouin N.A."/>
            <person name="Ficko-Blean E."/>
            <person name="Wheeler G.L."/>
            <person name="Lohr M."/>
            <person name="Goodson H.V."/>
            <person name="Jenkins J.W."/>
            <person name="Blaby-Haas C.E."/>
            <person name="Helliwell K.E."/>
            <person name="Chan C."/>
            <person name="Marriage T."/>
            <person name="Bhattacharya D."/>
            <person name="Klein A.S."/>
            <person name="Badis Y."/>
            <person name="Brodie J."/>
            <person name="Cao Y."/>
            <person name="Collen J."/>
            <person name="Dittami S.M."/>
            <person name="Gachon C.M."/>
            <person name="Green B.R."/>
            <person name="Karpowicz S."/>
            <person name="Kim J.W."/>
            <person name="Kudahl U."/>
            <person name="Lin S."/>
            <person name="Michel G."/>
            <person name="Mittag M."/>
            <person name="Olson B.J."/>
            <person name="Pangilinan J."/>
            <person name="Peng Y."/>
            <person name="Qiu H."/>
            <person name="Shu S."/>
            <person name="Singer J.T."/>
            <person name="Smith A.G."/>
            <person name="Sprecher B.N."/>
            <person name="Wagner V."/>
            <person name="Wang W."/>
            <person name="Wang Z.-Y."/>
            <person name="Yan J."/>
            <person name="Yarish C."/>
            <person name="Zoeuner-Riek S."/>
            <person name="Zhuang Y."/>
            <person name="Zou Y."/>
            <person name="Lindquist E.A."/>
            <person name="Grimwood J."/>
            <person name="Barry K."/>
            <person name="Rokhsar D.S."/>
            <person name="Schmutz J."/>
            <person name="Stiller J.W."/>
            <person name="Grossman A.R."/>
            <person name="Prochnik S.E."/>
        </authorList>
    </citation>
    <scope>NUCLEOTIDE SEQUENCE [LARGE SCALE GENOMIC DNA]</scope>
    <source>
        <strain evidence="1">4086291</strain>
    </source>
</reference>
<protein>
    <submittedName>
        <fullName evidence="1">Uncharacterized protein</fullName>
    </submittedName>
</protein>
<name>A0A1X6NTA2_PORUM</name>
<evidence type="ECO:0000313" key="2">
    <source>
        <dbReference type="Proteomes" id="UP000218209"/>
    </source>
</evidence>
<organism evidence="1 2">
    <name type="scientific">Porphyra umbilicalis</name>
    <name type="common">Purple laver</name>
    <name type="synonym">Red alga</name>
    <dbReference type="NCBI Taxonomy" id="2786"/>
    <lineage>
        <taxon>Eukaryota</taxon>
        <taxon>Rhodophyta</taxon>
        <taxon>Bangiophyceae</taxon>
        <taxon>Bangiales</taxon>
        <taxon>Bangiaceae</taxon>
        <taxon>Porphyra</taxon>
    </lineage>
</organism>
<evidence type="ECO:0000313" key="1">
    <source>
        <dbReference type="EMBL" id="OSX71828.1"/>
    </source>
</evidence>
<dbReference type="EMBL" id="KV919106">
    <property type="protein sequence ID" value="OSX71828.1"/>
    <property type="molecule type" value="Genomic_DNA"/>
</dbReference>
<gene>
    <name evidence="1" type="ORF">BU14_0499s0009</name>
</gene>
<proteinExistence type="predicted"/>
<accession>A0A1X6NTA2</accession>
<sequence>MAAAEQSRQVSPLTLRAPGRRDLALRTQGLSWTAGCAPARQRATVGPGEKG</sequence>
<dbReference type="Proteomes" id="UP000218209">
    <property type="component" value="Unassembled WGS sequence"/>
</dbReference>
<keyword evidence="2" id="KW-1185">Reference proteome</keyword>
<dbReference type="AlphaFoldDB" id="A0A1X6NTA2"/>